<feature type="transmembrane region" description="Helical" evidence="2">
    <location>
        <begin position="247"/>
        <end position="274"/>
    </location>
</feature>
<reference evidence="3 4" key="1">
    <citation type="journal article" date="2019" name="Sci. Rep.">
        <title>Comparative genomics of chytrid fungi reveal insights into the obligate biotrophic and pathogenic lifestyle of Synchytrium endobioticum.</title>
        <authorList>
            <person name="van de Vossenberg B.T.L.H."/>
            <person name="Warris S."/>
            <person name="Nguyen H.D.T."/>
            <person name="van Gent-Pelzer M.P.E."/>
            <person name="Joly D.L."/>
            <person name="van de Geest H.C."/>
            <person name="Bonants P.J.M."/>
            <person name="Smith D.S."/>
            <person name="Levesque C.A."/>
            <person name="van der Lee T.A.J."/>
        </authorList>
    </citation>
    <scope>NUCLEOTIDE SEQUENCE [LARGE SCALE GENOMIC DNA]</scope>
    <source>
        <strain evidence="3 4">CBS 675.73</strain>
    </source>
</reference>
<evidence type="ECO:0000256" key="1">
    <source>
        <dbReference type="SAM" id="MobiDB-lite"/>
    </source>
</evidence>
<dbReference type="EMBL" id="QEAP01000146">
    <property type="protein sequence ID" value="TPX74070.1"/>
    <property type="molecule type" value="Genomic_DNA"/>
</dbReference>
<feature type="compositionally biased region" description="Low complexity" evidence="1">
    <location>
        <begin position="160"/>
        <end position="179"/>
    </location>
</feature>
<dbReference type="AlphaFoldDB" id="A0A507FER7"/>
<keyword evidence="2" id="KW-0472">Membrane</keyword>
<gene>
    <name evidence="3" type="ORF">CcCBS67573_g04655</name>
</gene>
<evidence type="ECO:0000313" key="3">
    <source>
        <dbReference type="EMBL" id="TPX74070.1"/>
    </source>
</evidence>
<feature type="compositionally biased region" description="Low complexity" evidence="1">
    <location>
        <begin position="190"/>
        <end position="214"/>
    </location>
</feature>
<keyword evidence="2" id="KW-0812">Transmembrane</keyword>
<sequence length="306" mass="32492">MGRGKNRILSEELVSVSVLDASSTDESGNCFGGHCAVTNVKQTAPNDATDHLTNWASAPDANCAPVWVSADWKNMGPYTVSSLSVLYTPHDGGARTDNVVLIHKDGSIIDISKYLLCTPANVQDGSNRVRWDICALDSLAPVGTYQNIVGAKWTFTPTRPSTAQSSPSPVSSAQPVQPTATNGRLPSPSPASLSSLIPSTSSTTSLAPETSTSANATLRRRDDGPVQPRCQIGIYELQIHGVAMPKVGIPVGAVIGIIVGIAVFVLLLIVCCCLRKASTRKNIANWLMQPSGGWQRLELWKDGEEN</sequence>
<comment type="caution">
    <text evidence="3">The sequence shown here is derived from an EMBL/GenBank/DDBJ whole genome shotgun (WGS) entry which is preliminary data.</text>
</comment>
<evidence type="ECO:0000313" key="4">
    <source>
        <dbReference type="Proteomes" id="UP000320333"/>
    </source>
</evidence>
<protein>
    <submittedName>
        <fullName evidence="3">Uncharacterized protein</fullName>
    </submittedName>
</protein>
<dbReference type="OrthoDB" id="2125857at2759"/>
<proteinExistence type="predicted"/>
<evidence type="ECO:0000256" key="2">
    <source>
        <dbReference type="SAM" id="Phobius"/>
    </source>
</evidence>
<organism evidence="3 4">
    <name type="scientific">Chytriomyces confervae</name>
    <dbReference type="NCBI Taxonomy" id="246404"/>
    <lineage>
        <taxon>Eukaryota</taxon>
        <taxon>Fungi</taxon>
        <taxon>Fungi incertae sedis</taxon>
        <taxon>Chytridiomycota</taxon>
        <taxon>Chytridiomycota incertae sedis</taxon>
        <taxon>Chytridiomycetes</taxon>
        <taxon>Chytridiales</taxon>
        <taxon>Chytriomycetaceae</taxon>
        <taxon>Chytriomyces</taxon>
    </lineage>
</organism>
<keyword evidence="4" id="KW-1185">Reference proteome</keyword>
<dbReference type="Proteomes" id="UP000320333">
    <property type="component" value="Unassembled WGS sequence"/>
</dbReference>
<feature type="region of interest" description="Disordered" evidence="1">
    <location>
        <begin position="158"/>
        <end position="224"/>
    </location>
</feature>
<accession>A0A507FER7</accession>
<keyword evidence="2" id="KW-1133">Transmembrane helix</keyword>
<name>A0A507FER7_9FUNG</name>